<dbReference type="AlphaFoldDB" id="A0A165KN56"/>
<gene>
    <name evidence="1" type="ORF">EXIGLDRAFT_733003</name>
</gene>
<organism evidence="1 2">
    <name type="scientific">Exidia glandulosa HHB12029</name>
    <dbReference type="NCBI Taxonomy" id="1314781"/>
    <lineage>
        <taxon>Eukaryota</taxon>
        <taxon>Fungi</taxon>
        <taxon>Dikarya</taxon>
        <taxon>Basidiomycota</taxon>
        <taxon>Agaricomycotina</taxon>
        <taxon>Agaricomycetes</taxon>
        <taxon>Auriculariales</taxon>
        <taxon>Exidiaceae</taxon>
        <taxon>Exidia</taxon>
    </lineage>
</organism>
<dbReference type="Proteomes" id="UP000077266">
    <property type="component" value="Unassembled WGS sequence"/>
</dbReference>
<name>A0A165KN56_EXIGL</name>
<keyword evidence="2" id="KW-1185">Reference proteome</keyword>
<proteinExistence type="predicted"/>
<accession>A0A165KN56</accession>
<dbReference type="Gene3D" id="3.80.10.10">
    <property type="entry name" value="Ribonuclease Inhibitor"/>
    <property type="match status" value="1"/>
</dbReference>
<reference evidence="1 2" key="1">
    <citation type="journal article" date="2016" name="Mol. Biol. Evol.">
        <title>Comparative Genomics of Early-Diverging Mushroom-Forming Fungi Provides Insights into the Origins of Lignocellulose Decay Capabilities.</title>
        <authorList>
            <person name="Nagy L.G."/>
            <person name="Riley R."/>
            <person name="Tritt A."/>
            <person name="Adam C."/>
            <person name="Daum C."/>
            <person name="Floudas D."/>
            <person name="Sun H."/>
            <person name="Yadav J.S."/>
            <person name="Pangilinan J."/>
            <person name="Larsson K.H."/>
            <person name="Matsuura K."/>
            <person name="Barry K."/>
            <person name="Labutti K."/>
            <person name="Kuo R."/>
            <person name="Ohm R.A."/>
            <person name="Bhattacharya S.S."/>
            <person name="Shirouzu T."/>
            <person name="Yoshinaga Y."/>
            <person name="Martin F.M."/>
            <person name="Grigoriev I.V."/>
            <person name="Hibbett D.S."/>
        </authorList>
    </citation>
    <scope>NUCLEOTIDE SEQUENCE [LARGE SCALE GENOMIC DNA]</scope>
    <source>
        <strain evidence="1 2">HHB12029</strain>
    </source>
</reference>
<dbReference type="InParanoid" id="A0A165KN56"/>
<evidence type="ECO:0000313" key="2">
    <source>
        <dbReference type="Proteomes" id="UP000077266"/>
    </source>
</evidence>
<dbReference type="EMBL" id="KV425941">
    <property type="protein sequence ID" value="KZV96598.1"/>
    <property type="molecule type" value="Genomic_DNA"/>
</dbReference>
<protein>
    <recommendedName>
        <fullName evidence="3">F-box domain-containing protein</fullName>
    </recommendedName>
</protein>
<evidence type="ECO:0000313" key="1">
    <source>
        <dbReference type="EMBL" id="KZV96598.1"/>
    </source>
</evidence>
<dbReference type="InterPro" id="IPR032675">
    <property type="entry name" value="LRR_dom_sf"/>
</dbReference>
<sequence>MFKQLTLRLRDYLSIVRDSHAINSALSARCCVTRVPPEIWQHIFAFLYREPPDWTAKHYMLAAPRLPEYIRITYRDLRAVCLVCNAWRDGAIALVYARVHLPTAIHMEKLLRSLRTRPQLVSYIRNIRLPDETRELPPVSTLPRPLAPRPFASKKRRLWRIGCAVDTLLRQCIDVTDITFGSNTSNIVYIHGNSATAPRLTRLHILGDPRPARSSVVTLYTRMDLPRDLWPHTHMTQITLQSVHLHWTGNLSFPHLRSLHIHFCVPSVPGWMRNIVEHCPVLDTLHVENTLNDRYGRRWSADELRPARASLRELRLDWHFPIASDGFAFLDQLTLLEISMWCLIDYGRNSPLSVLPPRLQTLVLSSSHKLNSGVRSLLPYAAEIKKQLPKWKVHDSVGLTCVRLTADVDDGGVFFHTVSDWRILSFLLRPSCLALGVELEVSLFYIQYRSPSP</sequence>
<evidence type="ECO:0008006" key="3">
    <source>
        <dbReference type="Google" id="ProtNLM"/>
    </source>
</evidence>
<dbReference type="SUPFAM" id="SSF52047">
    <property type="entry name" value="RNI-like"/>
    <property type="match status" value="1"/>
</dbReference>